<reference evidence="1 2" key="1">
    <citation type="submission" date="2020-05" db="EMBL/GenBank/DDBJ databases">
        <title>Whole genome shotgun sequence of Streptomyces fulvorobeus NBRC 15897.</title>
        <authorList>
            <person name="Komaki H."/>
            <person name="Tamura T."/>
        </authorList>
    </citation>
    <scope>NUCLEOTIDE SEQUENCE [LARGE SCALE GENOMIC DNA]</scope>
    <source>
        <strain evidence="1 2">NBRC 15897</strain>
    </source>
</reference>
<sequence>MQVRGGREPDADQVVGDEAVALQDGGEQGADPLVHVSGLVPLQLDGSTDRSYRHVVLLASPRARSVCARAFQRRGAVGPVVAVLCP</sequence>
<dbReference type="Proteomes" id="UP000498980">
    <property type="component" value="Unassembled WGS sequence"/>
</dbReference>
<comment type="caution">
    <text evidence="1">The sequence shown here is derived from an EMBL/GenBank/DDBJ whole genome shotgun (WGS) entry which is preliminary data.</text>
</comment>
<name>A0A7J0C185_9ACTN</name>
<accession>A0A7J0C185</accession>
<keyword evidence="2" id="KW-1185">Reference proteome</keyword>
<dbReference type="AlphaFoldDB" id="A0A7J0C185"/>
<dbReference type="EMBL" id="BLWC01000001">
    <property type="protein sequence ID" value="GFM96275.1"/>
    <property type="molecule type" value="Genomic_DNA"/>
</dbReference>
<gene>
    <name evidence="1" type="ORF">Sfulv_10860</name>
</gene>
<protein>
    <submittedName>
        <fullName evidence="1">Uncharacterized protein</fullName>
    </submittedName>
</protein>
<evidence type="ECO:0000313" key="1">
    <source>
        <dbReference type="EMBL" id="GFM96275.1"/>
    </source>
</evidence>
<evidence type="ECO:0000313" key="2">
    <source>
        <dbReference type="Proteomes" id="UP000498980"/>
    </source>
</evidence>
<organism evidence="1 2">
    <name type="scientific">Streptomyces fulvorobeus</name>
    <dbReference type="NCBI Taxonomy" id="284028"/>
    <lineage>
        <taxon>Bacteria</taxon>
        <taxon>Bacillati</taxon>
        <taxon>Actinomycetota</taxon>
        <taxon>Actinomycetes</taxon>
        <taxon>Kitasatosporales</taxon>
        <taxon>Streptomycetaceae</taxon>
        <taxon>Streptomyces</taxon>
    </lineage>
</organism>
<proteinExistence type="predicted"/>